<keyword evidence="3" id="KW-1185">Reference proteome</keyword>
<dbReference type="EMBL" id="JBHSUC010000012">
    <property type="protein sequence ID" value="MFC6362512.1"/>
    <property type="molecule type" value="Genomic_DNA"/>
</dbReference>
<evidence type="ECO:0000256" key="1">
    <source>
        <dbReference type="SAM" id="Phobius"/>
    </source>
</evidence>
<dbReference type="InterPro" id="IPR023829">
    <property type="entry name" value="PGA_PgaD"/>
</dbReference>
<dbReference type="Pfam" id="PF13994">
    <property type="entry name" value="PgaD"/>
    <property type="match status" value="1"/>
</dbReference>
<keyword evidence="1" id="KW-0472">Membrane</keyword>
<organism evidence="2 3">
    <name type="scientific">Tatumella punctata</name>
    <dbReference type="NCBI Taxonomy" id="399969"/>
    <lineage>
        <taxon>Bacteria</taxon>
        <taxon>Pseudomonadati</taxon>
        <taxon>Pseudomonadota</taxon>
        <taxon>Gammaproteobacteria</taxon>
        <taxon>Enterobacterales</taxon>
        <taxon>Erwiniaceae</taxon>
        <taxon>Tatumella</taxon>
    </lineage>
</organism>
<dbReference type="RefSeq" id="WP_212711178.1">
    <property type="nucleotide sequence ID" value="NZ_BAAAFW010000093.1"/>
</dbReference>
<reference evidence="3" key="1">
    <citation type="journal article" date="2019" name="Int. J. Syst. Evol. Microbiol.">
        <title>The Global Catalogue of Microorganisms (GCM) 10K type strain sequencing project: providing services to taxonomists for standard genome sequencing and annotation.</title>
        <authorList>
            <consortium name="The Broad Institute Genomics Platform"/>
            <consortium name="The Broad Institute Genome Sequencing Center for Infectious Disease"/>
            <person name="Wu L."/>
            <person name="Ma J."/>
        </authorList>
    </citation>
    <scope>NUCLEOTIDE SEQUENCE [LARGE SCALE GENOMIC DNA]</scope>
    <source>
        <strain evidence="3">CGMCC 4.1530</strain>
    </source>
</reference>
<feature type="transmembrane region" description="Helical" evidence="1">
    <location>
        <begin position="57"/>
        <end position="78"/>
    </location>
</feature>
<keyword evidence="1" id="KW-1133">Transmembrane helix</keyword>
<protein>
    <submittedName>
        <fullName evidence="2">Poly-beta-1,6-N-acetyl-D-glucosamine biosynthesis protein PgaD</fullName>
    </submittedName>
</protein>
<name>A0ABW1VN61_9GAMM</name>
<comment type="caution">
    <text evidence="2">The sequence shown here is derived from an EMBL/GenBank/DDBJ whole genome shotgun (WGS) entry which is preliminary data.</text>
</comment>
<keyword evidence="1" id="KW-0812">Transmembrane</keyword>
<dbReference type="Proteomes" id="UP001596215">
    <property type="component" value="Unassembled WGS sequence"/>
</dbReference>
<proteinExistence type="predicted"/>
<evidence type="ECO:0000313" key="3">
    <source>
        <dbReference type="Proteomes" id="UP001596215"/>
    </source>
</evidence>
<evidence type="ECO:0000313" key="2">
    <source>
        <dbReference type="EMBL" id="MFC6362512.1"/>
    </source>
</evidence>
<feature type="transmembrane region" description="Helical" evidence="1">
    <location>
        <begin position="12"/>
        <end position="37"/>
    </location>
</feature>
<gene>
    <name evidence="2" type="primary">pgaD</name>
    <name evidence="2" type="ORF">ACFP73_10455</name>
</gene>
<accession>A0ABW1VN61</accession>
<sequence>MKDNLIVTQQDPVSMAFDVFLTIIAWVGFLYLIGSGIYDNITDKNLSFIKGTWSETTVTLCLYFSLMVIFAILLYGWAKYNYFRYRGKTSPRKSDLTSHELWGTFNMQDDIGAELQRKKVTVVHHDSEGQIYSVTE</sequence>
<dbReference type="NCBIfam" id="TIGR03940">
    <property type="entry name" value="PGA_PgaD"/>
    <property type="match status" value="1"/>
</dbReference>